<protein>
    <submittedName>
        <fullName evidence="2">Uncharacterized protein</fullName>
    </submittedName>
</protein>
<gene>
    <name evidence="2" type="ORF">A2649_00385</name>
</gene>
<evidence type="ECO:0000256" key="1">
    <source>
        <dbReference type="SAM" id="MobiDB-lite"/>
    </source>
</evidence>
<proteinExistence type="predicted"/>
<organism evidence="2 3">
    <name type="scientific">Candidatus Yanofskybacteria bacterium RIFCSPHIGHO2_01_FULL_41_26</name>
    <dbReference type="NCBI Taxonomy" id="1802661"/>
    <lineage>
        <taxon>Bacteria</taxon>
        <taxon>Candidatus Yanofskyibacteriota</taxon>
    </lineage>
</organism>
<comment type="caution">
    <text evidence="2">The sequence shown here is derived from an EMBL/GenBank/DDBJ whole genome shotgun (WGS) entry which is preliminary data.</text>
</comment>
<dbReference type="EMBL" id="MGJB01000007">
    <property type="protein sequence ID" value="OGM98865.1"/>
    <property type="molecule type" value="Genomic_DNA"/>
</dbReference>
<evidence type="ECO:0000313" key="3">
    <source>
        <dbReference type="Proteomes" id="UP000176893"/>
    </source>
</evidence>
<reference evidence="2 3" key="1">
    <citation type="journal article" date="2016" name="Nat. Commun.">
        <title>Thousands of microbial genomes shed light on interconnected biogeochemical processes in an aquifer system.</title>
        <authorList>
            <person name="Anantharaman K."/>
            <person name="Brown C.T."/>
            <person name="Hug L.A."/>
            <person name="Sharon I."/>
            <person name="Castelle C.J."/>
            <person name="Probst A.J."/>
            <person name="Thomas B.C."/>
            <person name="Singh A."/>
            <person name="Wilkins M.J."/>
            <person name="Karaoz U."/>
            <person name="Brodie E.L."/>
            <person name="Williams K.H."/>
            <person name="Hubbard S.S."/>
            <person name="Banfield J.F."/>
        </authorList>
    </citation>
    <scope>NUCLEOTIDE SEQUENCE [LARGE SCALE GENOMIC DNA]</scope>
</reference>
<feature type="compositionally biased region" description="Low complexity" evidence="1">
    <location>
        <begin position="360"/>
        <end position="379"/>
    </location>
</feature>
<evidence type="ECO:0000313" key="2">
    <source>
        <dbReference type="EMBL" id="OGM98865.1"/>
    </source>
</evidence>
<dbReference type="Proteomes" id="UP000176893">
    <property type="component" value="Unassembled WGS sequence"/>
</dbReference>
<dbReference type="STRING" id="1802661.A2649_00385"/>
<accession>A0A1F8EFS3</accession>
<dbReference type="AlphaFoldDB" id="A0A1F8EFS3"/>
<feature type="region of interest" description="Disordered" evidence="1">
    <location>
        <begin position="355"/>
        <end position="392"/>
    </location>
</feature>
<name>A0A1F8EFS3_9BACT</name>
<sequence>MIQLNAAVSPCSDDSIDNYFPRPQVESIFKATTVTAKDITSSCNDLEIQYKMIFGRYGDQTTGIPLSAPDLSLKVHVSINSTEARNYYQDTINAITQGSANSGIKLNTQSLSAVAEEAILISSPLGGGSSAYARQGKYVLSVIAGSFAGNPAQFADPNKPLPPILQQYFSEYSAESVKSKVQDLLFLSLGKAKTKLTGTTIPSTGPAETGKDCGPAEKYFPKSRVESIYGKKIIYTILVKAGAVNQAGTKESANCRIFLDPNNSLSGSDNLATSYVVYNSNSLAANAAAKPDNPANIQMNKVADINIGDGGTLWIVGANSPLPTYMMQVHKGPLLLGVLYWNSNNRSKAEDLLRAAVQDSKSSPTPSPSKSVQPSTSKTPETKAPVITSITRSGTKNSDFPAGVFSDFTSDGQALYKYYYGYATIRGKNLSGSVLSSDNKGNLAGDPAIEFRKIESYDNGKMLIAQIIVKTFAKEGATNIIVTNHNGQSKYPVTITITGTQYLQRFYKDKPIFFGGDWPDKAPNSNITNLIQAINKGLSTINNPNYQKLFIIPYIFEADAWNDFAETRFCGDSASRGFRAAGCASPGDSIIYLEADLSDLDWLSQTILHESAHKLHFYNLGKYFPIPSRPSGFQARIKTLSDPEIAYCIYIPVETLGGRFYWFGDNDPLRKPRCGFIYQYGASGVYRDLKNNDYYEHVATLTQAHVFAGDLFNYPEAKNNPAYGKEINLLKEYGFIK</sequence>